<dbReference type="EMBL" id="JASCZI010272795">
    <property type="protein sequence ID" value="MED6223523.1"/>
    <property type="molecule type" value="Genomic_DNA"/>
</dbReference>
<gene>
    <name evidence="2" type="ORF">PIB30_074709</name>
</gene>
<evidence type="ECO:0000313" key="2">
    <source>
        <dbReference type="EMBL" id="MED6223523.1"/>
    </source>
</evidence>
<comment type="caution">
    <text evidence="2">The sequence shown here is derived from an EMBL/GenBank/DDBJ whole genome shotgun (WGS) entry which is preliminary data.</text>
</comment>
<proteinExistence type="predicted"/>
<protein>
    <submittedName>
        <fullName evidence="2">Uncharacterized protein</fullName>
    </submittedName>
</protein>
<reference evidence="2 3" key="1">
    <citation type="journal article" date="2023" name="Plants (Basel)">
        <title>Bridging the Gap: Combining Genomics and Transcriptomics Approaches to Understand Stylosanthes scabra, an Orphan Legume from the Brazilian Caatinga.</title>
        <authorList>
            <person name="Ferreira-Neto J.R.C."/>
            <person name="da Silva M.D."/>
            <person name="Binneck E."/>
            <person name="de Melo N.F."/>
            <person name="da Silva R.H."/>
            <person name="de Melo A.L.T.M."/>
            <person name="Pandolfi V."/>
            <person name="Bustamante F.O."/>
            <person name="Brasileiro-Vidal A.C."/>
            <person name="Benko-Iseppon A.M."/>
        </authorList>
    </citation>
    <scope>NUCLEOTIDE SEQUENCE [LARGE SCALE GENOMIC DNA]</scope>
    <source>
        <tissue evidence="2">Leaves</tissue>
    </source>
</reference>
<organism evidence="2 3">
    <name type="scientific">Stylosanthes scabra</name>
    <dbReference type="NCBI Taxonomy" id="79078"/>
    <lineage>
        <taxon>Eukaryota</taxon>
        <taxon>Viridiplantae</taxon>
        <taxon>Streptophyta</taxon>
        <taxon>Embryophyta</taxon>
        <taxon>Tracheophyta</taxon>
        <taxon>Spermatophyta</taxon>
        <taxon>Magnoliopsida</taxon>
        <taxon>eudicotyledons</taxon>
        <taxon>Gunneridae</taxon>
        <taxon>Pentapetalae</taxon>
        <taxon>rosids</taxon>
        <taxon>fabids</taxon>
        <taxon>Fabales</taxon>
        <taxon>Fabaceae</taxon>
        <taxon>Papilionoideae</taxon>
        <taxon>50 kb inversion clade</taxon>
        <taxon>dalbergioids sensu lato</taxon>
        <taxon>Dalbergieae</taxon>
        <taxon>Pterocarpus clade</taxon>
        <taxon>Stylosanthes</taxon>
    </lineage>
</organism>
<evidence type="ECO:0000313" key="3">
    <source>
        <dbReference type="Proteomes" id="UP001341840"/>
    </source>
</evidence>
<sequence length="294" mass="31574">MPPLAEDGRVCSGRISGRRVRACPRAGGRICSRAKTMLTRRLSTVDMRTFQRGLGPRIRGGWPRATRTRRRLLLRHGYQASSVHPTRRGLQFRIPPHPPSGGPSSQFSRYGPPNDMYDVFSCGEQTMDHIAHEFIAARTSADAVYRLGPPLQPHHDPAQQSLAAVVPSSFTVAAVSAALSLFPVVLPVVTSAGLSVAFIGSAALPAPVQLSDTVALATALSECGTTFAPPTAARRLSAHGHSGHRGIVIRPHAAHHPISTIAQRAGATGTRQRDISDLVFSLSSMYLWSLCTFL</sequence>
<dbReference type="Proteomes" id="UP001341840">
    <property type="component" value="Unassembled WGS sequence"/>
</dbReference>
<feature type="region of interest" description="Disordered" evidence="1">
    <location>
        <begin position="85"/>
        <end position="108"/>
    </location>
</feature>
<evidence type="ECO:0000256" key="1">
    <source>
        <dbReference type="SAM" id="MobiDB-lite"/>
    </source>
</evidence>
<keyword evidence="3" id="KW-1185">Reference proteome</keyword>
<accession>A0ABU6ZNF1</accession>
<name>A0ABU6ZNF1_9FABA</name>